<feature type="non-terminal residue" evidence="1">
    <location>
        <position position="537"/>
    </location>
</feature>
<gene>
    <name evidence="1" type="ORF">LTR37_021567</name>
</gene>
<organism evidence="1 2">
    <name type="scientific">Vermiconidia calcicola</name>
    <dbReference type="NCBI Taxonomy" id="1690605"/>
    <lineage>
        <taxon>Eukaryota</taxon>
        <taxon>Fungi</taxon>
        <taxon>Dikarya</taxon>
        <taxon>Ascomycota</taxon>
        <taxon>Pezizomycotina</taxon>
        <taxon>Dothideomycetes</taxon>
        <taxon>Dothideomycetidae</taxon>
        <taxon>Mycosphaerellales</taxon>
        <taxon>Extremaceae</taxon>
        <taxon>Vermiconidia</taxon>
    </lineage>
</organism>
<evidence type="ECO:0000313" key="1">
    <source>
        <dbReference type="EMBL" id="KAK3673873.1"/>
    </source>
</evidence>
<dbReference type="Proteomes" id="UP001281147">
    <property type="component" value="Unassembled WGS sequence"/>
</dbReference>
<accession>A0ACC3MB54</accession>
<comment type="caution">
    <text evidence="1">The sequence shown here is derived from an EMBL/GenBank/DDBJ whole genome shotgun (WGS) entry which is preliminary data.</text>
</comment>
<protein>
    <submittedName>
        <fullName evidence="1">Uncharacterized protein</fullName>
    </submittedName>
</protein>
<sequence length="537" mass="58824">MTPIEVARVLESLADGIDVSRPDAWPEIGLGTAESHEIRLLLRENALAQAVERRRADPGLDWADGALLAVAHDSANTHRMESRHAEAKADFQRILELSPQDYNVRVALAAYADPHTEHQLIYELLRPYVEIYRREPAVYADALDLLARAAVTRGDLPTAARTPGVASSPYSERLTLLTTAPTTEPASIAETLLDHAILAMDEWTQIDCLEKALASASPEQAAASSFLTRAIFCARVSRHHNWARPYRACGRLVARALACGASSDVLVEEWTSQGLPTEALVALNQLAVIDPGGGVTATSPVAEAWLLALERAASRSGQDLLMSAAEWARLWRLGEFTQFLRVTPHGGEAKLNGAAWQAVAGLRRAALAVLDTPRTADMVDLWFFITWHEDPYQLLSLLSALVGERIRPVVSIGGNGLPANLGATSIAMMLDHFQFIFNPTVVWGGQRLLFHNLFIALEAFGKRASEADRLQIICNRTYPLLPPSEICALLALPDFDLRFPSIMAPPIWHSEWPPEVVEKLPDVFDQAVGAVFRNCDG</sequence>
<keyword evidence="2" id="KW-1185">Reference proteome</keyword>
<proteinExistence type="predicted"/>
<evidence type="ECO:0000313" key="2">
    <source>
        <dbReference type="Proteomes" id="UP001281147"/>
    </source>
</evidence>
<name>A0ACC3MB54_9PEZI</name>
<dbReference type="EMBL" id="JAUTXU010000993">
    <property type="protein sequence ID" value="KAK3673873.1"/>
    <property type="molecule type" value="Genomic_DNA"/>
</dbReference>
<reference evidence="1" key="1">
    <citation type="submission" date="2023-07" db="EMBL/GenBank/DDBJ databases">
        <title>Black Yeasts Isolated from many extreme environments.</title>
        <authorList>
            <person name="Coleine C."/>
            <person name="Stajich J.E."/>
            <person name="Selbmann L."/>
        </authorList>
    </citation>
    <scope>NUCLEOTIDE SEQUENCE</scope>
    <source>
        <strain evidence="1">CCFEE 5714</strain>
    </source>
</reference>